<organism evidence="1">
    <name type="scientific">bioreactor metagenome</name>
    <dbReference type="NCBI Taxonomy" id="1076179"/>
    <lineage>
        <taxon>unclassified sequences</taxon>
        <taxon>metagenomes</taxon>
        <taxon>ecological metagenomes</taxon>
    </lineage>
</organism>
<sequence>MARYYVNSNAQSNGDHEVHVETCSWLPDKDHRVYLGDYHSCVLAVAEAKRRGYSRANGCYYCCLSCHTT</sequence>
<accession>A0A644TGJ5</accession>
<comment type="caution">
    <text evidence="1">The sequence shown here is derived from an EMBL/GenBank/DDBJ whole genome shotgun (WGS) entry which is preliminary data.</text>
</comment>
<proteinExistence type="predicted"/>
<dbReference type="EMBL" id="VSSQ01000030">
    <property type="protein sequence ID" value="MPL66003.1"/>
    <property type="molecule type" value="Genomic_DNA"/>
</dbReference>
<gene>
    <name evidence="1" type="ORF">SDC9_11671</name>
</gene>
<reference evidence="1" key="1">
    <citation type="submission" date="2019-08" db="EMBL/GenBank/DDBJ databases">
        <authorList>
            <person name="Kucharzyk K."/>
            <person name="Murdoch R.W."/>
            <person name="Higgins S."/>
            <person name="Loffler F."/>
        </authorList>
    </citation>
    <scope>NUCLEOTIDE SEQUENCE</scope>
</reference>
<evidence type="ECO:0000313" key="1">
    <source>
        <dbReference type="EMBL" id="MPL66003.1"/>
    </source>
</evidence>
<protein>
    <submittedName>
        <fullName evidence="1">Uncharacterized protein</fullName>
    </submittedName>
</protein>
<name>A0A644TGJ5_9ZZZZ</name>
<dbReference type="AlphaFoldDB" id="A0A644TGJ5"/>